<protein>
    <submittedName>
        <fullName evidence="2">Uncharacterized protein</fullName>
    </submittedName>
</protein>
<keyword evidence="3" id="KW-1185">Reference proteome</keyword>
<keyword evidence="1" id="KW-0732">Signal</keyword>
<evidence type="ECO:0000313" key="2">
    <source>
        <dbReference type="EMBL" id="MBL0683513.1"/>
    </source>
</evidence>
<evidence type="ECO:0000313" key="3">
    <source>
        <dbReference type="Proteomes" id="UP000651057"/>
    </source>
</evidence>
<feature type="signal peptide" evidence="1">
    <location>
        <begin position="1"/>
        <end position="20"/>
    </location>
</feature>
<dbReference type="Proteomes" id="UP000651057">
    <property type="component" value="Unassembled WGS sequence"/>
</dbReference>
<reference evidence="2" key="1">
    <citation type="submission" date="2021-01" db="EMBL/GenBank/DDBJ databases">
        <authorList>
            <person name="Zhong Y.L."/>
        </authorList>
    </citation>
    <scope>NUCLEOTIDE SEQUENCE</scope>
    <source>
        <strain evidence="2">KCTC 23302</strain>
    </source>
</reference>
<dbReference type="EMBL" id="JAERQJ010000003">
    <property type="protein sequence ID" value="MBL0683513.1"/>
    <property type="molecule type" value="Genomic_DNA"/>
</dbReference>
<organism evidence="2 3">
    <name type="scientific">Aquimarina mytili</name>
    <dbReference type="NCBI Taxonomy" id="874423"/>
    <lineage>
        <taxon>Bacteria</taxon>
        <taxon>Pseudomonadati</taxon>
        <taxon>Bacteroidota</taxon>
        <taxon>Flavobacteriia</taxon>
        <taxon>Flavobacteriales</taxon>
        <taxon>Flavobacteriaceae</taxon>
        <taxon>Aquimarina</taxon>
    </lineage>
</organism>
<sequence length="121" mass="14266">MKLKLLMTFSLLWVCSASFSQEFKGYLTSVKSIDDQIQEERYSTDEVPTVDRLVFKSPIENISRKDKQFFSKKEWRKIKNQLKKNKKRISKLQDGIHTSKIIDTVYMDLPKPTRESSLSGW</sequence>
<accession>A0A936ZX07</accession>
<gene>
    <name evidence="2" type="ORF">JJQ60_08300</name>
</gene>
<feature type="chain" id="PRO_5037681619" evidence="1">
    <location>
        <begin position="21"/>
        <end position="121"/>
    </location>
</feature>
<comment type="caution">
    <text evidence="2">The sequence shown here is derived from an EMBL/GenBank/DDBJ whole genome shotgun (WGS) entry which is preliminary data.</text>
</comment>
<dbReference type="RefSeq" id="WP_201918579.1">
    <property type="nucleotide sequence ID" value="NZ_BAABAX010000005.1"/>
</dbReference>
<evidence type="ECO:0000256" key="1">
    <source>
        <dbReference type="SAM" id="SignalP"/>
    </source>
</evidence>
<dbReference type="AlphaFoldDB" id="A0A936ZX07"/>
<proteinExistence type="predicted"/>
<name>A0A936ZX07_9FLAO</name>